<dbReference type="CDD" id="cd00317">
    <property type="entry name" value="cyclophilin"/>
    <property type="match status" value="1"/>
</dbReference>
<accession>A0A3N0DY72</accession>
<feature type="domain" description="PPIase cyclophilin-type" evidence="5">
    <location>
        <begin position="1"/>
        <end position="170"/>
    </location>
</feature>
<keyword evidence="7" id="KW-1185">Reference proteome</keyword>
<proteinExistence type="inferred from homology"/>
<comment type="function">
    <text evidence="1 3">PPIases accelerate the folding of proteins. It catalyzes the cis-trans isomerization of proline imidic peptide bonds in oligopeptides.</text>
</comment>
<reference evidence="6 7" key="1">
    <citation type="submission" date="2018-11" db="EMBL/GenBank/DDBJ databases">
        <authorList>
            <person name="Li F."/>
        </authorList>
    </citation>
    <scope>NUCLEOTIDE SEQUENCE [LARGE SCALE GENOMIC DNA]</scope>
    <source>
        <strain evidence="6 7">KIS18-7</strain>
    </source>
</reference>
<keyword evidence="3" id="KW-0697">Rotamase</keyword>
<comment type="similarity">
    <text evidence="2 3">Belongs to the cyclophilin-type PPIase family.</text>
</comment>
<gene>
    <name evidence="6" type="ORF">EFL95_09965</name>
</gene>
<evidence type="ECO:0000256" key="4">
    <source>
        <dbReference type="SAM" id="MobiDB-lite"/>
    </source>
</evidence>
<dbReference type="Proteomes" id="UP000277094">
    <property type="component" value="Unassembled WGS sequence"/>
</dbReference>
<dbReference type="Gene3D" id="2.40.100.10">
    <property type="entry name" value="Cyclophilin-like"/>
    <property type="match status" value="1"/>
</dbReference>
<dbReference type="PIRSF" id="PIRSF001467">
    <property type="entry name" value="Peptidylpro_ismrse"/>
    <property type="match status" value="1"/>
</dbReference>
<dbReference type="EC" id="5.2.1.8" evidence="3"/>
<dbReference type="SUPFAM" id="SSF50891">
    <property type="entry name" value="Cyclophilin-like"/>
    <property type="match status" value="1"/>
</dbReference>
<evidence type="ECO:0000256" key="3">
    <source>
        <dbReference type="RuleBase" id="RU363019"/>
    </source>
</evidence>
<sequence length="170" mass="17708">MVITTNRGTIPITFEPDQAPCAVNSFVALATQGYFDNTSCHRLTTEGYYVLQCGDPLGTGQGGPGYSFKDELLDNDPRLQPCGNAGGQAYCTYGTGTVAMANRGPNTNGSQFFLVYGSSRFPPDFTVFGHLDASGLKVIKAIAAKGIGTPSGMGPGDGAPKEPVTITSVK</sequence>
<organism evidence="6 7">
    <name type="scientific">Nocardioides marmorisolisilvae</name>
    <dbReference type="NCBI Taxonomy" id="1542737"/>
    <lineage>
        <taxon>Bacteria</taxon>
        <taxon>Bacillati</taxon>
        <taxon>Actinomycetota</taxon>
        <taxon>Actinomycetes</taxon>
        <taxon>Propionibacteriales</taxon>
        <taxon>Nocardioidaceae</taxon>
        <taxon>Nocardioides</taxon>
    </lineage>
</organism>
<dbReference type="GO" id="GO:0003755">
    <property type="term" value="F:peptidyl-prolyl cis-trans isomerase activity"/>
    <property type="evidence" value="ECO:0007669"/>
    <property type="project" value="UniProtKB-UniRule"/>
</dbReference>
<dbReference type="EMBL" id="RJSG01000002">
    <property type="protein sequence ID" value="RNL80413.1"/>
    <property type="molecule type" value="Genomic_DNA"/>
</dbReference>
<dbReference type="InterPro" id="IPR002130">
    <property type="entry name" value="Cyclophilin-type_PPIase_dom"/>
</dbReference>
<name>A0A3N0DY72_9ACTN</name>
<evidence type="ECO:0000256" key="1">
    <source>
        <dbReference type="ARBA" id="ARBA00002388"/>
    </source>
</evidence>
<dbReference type="OrthoDB" id="5507614at2"/>
<evidence type="ECO:0000313" key="6">
    <source>
        <dbReference type="EMBL" id="RNL80413.1"/>
    </source>
</evidence>
<dbReference type="Pfam" id="PF00160">
    <property type="entry name" value="Pro_isomerase"/>
    <property type="match status" value="1"/>
</dbReference>
<feature type="region of interest" description="Disordered" evidence="4">
    <location>
        <begin position="149"/>
        <end position="170"/>
    </location>
</feature>
<comment type="catalytic activity">
    <reaction evidence="3">
        <text>[protein]-peptidylproline (omega=180) = [protein]-peptidylproline (omega=0)</text>
        <dbReference type="Rhea" id="RHEA:16237"/>
        <dbReference type="Rhea" id="RHEA-COMP:10747"/>
        <dbReference type="Rhea" id="RHEA-COMP:10748"/>
        <dbReference type="ChEBI" id="CHEBI:83833"/>
        <dbReference type="ChEBI" id="CHEBI:83834"/>
        <dbReference type="EC" id="5.2.1.8"/>
    </reaction>
</comment>
<protein>
    <recommendedName>
        <fullName evidence="3">Peptidyl-prolyl cis-trans isomerase</fullName>
        <shortName evidence="3">PPIase</shortName>
        <ecNumber evidence="3">5.2.1.8</ecNumber>
    </recommendedName>
</protein>
<dbReference type="PANTHER" id="PTHR45625">
    <property type="entry name" value="PEPTIDYL-PROLYL CIS-TRANS ISOMERASE-RELATED"/>
    <property type="match status" value="1"/>
</dbReference>
<evidence type="ECO:0000256" key="2">
    <source>
        <dbReference type="ARBA" id="ARBA00007365"/>
    </source>
</evidence>
<dbReference type="PANTHER" id="PTHR45625:SF3">
    <property type="entry name" value="PEPTIDYL-PROLYL CIS-TRANS ISOMERASE B-RELATED"/>
    <property type="match status" value="1"/>
</dbReference>
<dbReference type="AlphaFoldDB" id="A0A3N0DY72"/>
<dbReference type="PRINTS" id="PR00153">
    <property type="entry name" value="CSAPPISMRASE"/>
</dbReference>
<dbReference type="PROSITE" id="PS50072">
    <property type="entry name" value="CSA_PPIASE_2"/>
    <property type="match status" value="1"/>
</dbReference>
<dbReference type="InterPro" id="IPR044666">
    <property type="entry name" value="Cyclophilin_A-like"/>
</dbReference>
<comment type="caution">
    <text evidence="6">The sequence shown here is derived from an EMBL/GenBank/DDBJ whole genome shotgun (WGS) entry which is preliminary data.</text>
</comment>
<dbReference type="InterPro" id="IPR024936">
    <property type="entry name" value="Cyclophilin-type_PPIase"/>
</dbReference>
<evidence type="ECO:0000259" key="5">
    <source>
        <dbReference type="PROSITE" id="PS50072"/>
    </source>
</evidence>
<evidence type="ECO:0000313" key="7">
    <source>
        <dbReference type="Proteomes" id="UP000277094"/>
    </source>
</evidence>
<dbReference type="InterPro" id="IPR029000">
    <property type="entry name" value="Cyclophilin-like_dom_sf"/>
</dbReference>
<keyword evidence="3 6" id="KW-0413">Isomerase</keyword>